<evidence type="ECO:0000313" key="4">
    <source>
        <dbReference type="Proteomes" id="UP001172673"/>
    </source>
</evidence>
<name>A0AA39CC01_9EURO</name>
<dbReference type="AlphaFoldDB" id="A0AA39CC01"/>
<dbReference type="PANTHER" id="PTHR33112">
    <property type="entry name" value="DOMAIN PROTEIN, PUTATIVE-RELATED"/>
    <property type="match status" value="1"/>
</dbReference>
<protein>
    <recommendedName>
        <fullName evidence="2">Heterokaryon incompatibility domain-containing protein</fullName>
    </recommendedName>
</protein>
<dbReference type="Pfam" id="PF06985">
    <property type="entry name" value="HET"/>
    <property type="match status" value="1"/>
</dbReference>
<feature type="region of interest" description="Disordered" evidence="1">
    <location>
        <begin position="837"/>
        <end position="856"/>
    </location>
</feature>
<feature type="region of interest" description="Disordered" evidence="1">
    <location>
        <begin position="1045"/>
        <end position="1116"/>
    </location>
</feature>
<accession>A0AA39CC01</accession>
<evidence type="ECO:0000259" key="2">
    <source>
        <dbReference type="Pfam" id="PF06985"/>
    </source>
</evidence>
<evidence type="ECO:0000313" key="3">
    <source>
        <dbReference type="EMBL" id="KAJ9602675.1"/>
    </source>
</evidence>
<dbReference type="InterPro" id="IPR010730">
    <property type="entry name" value="HET"/>
</dbReference>
<dbReference type="Proteomes" id="UP001172673">
    <property type="component" value="Unassembled WGS sequence"/>
</dbReference>
<comment type="caution">
    <text evidence="3">The sequence shown here is derived from an EMBL/GenBank/DDBJ whole genome shotgun (WGS) entry which is preliminary data.</text>
</comment>
<dbReference type="PANTHER" id="PTHR33112:SF16">
    <property type="entry name" value="HETEROKARYON INCOMPATIBILITY DOMAIN-CONTAINING PROTEIN"/>
    <property type="match status" value="1"/>
</dbReference>
<sequence>MAPDMMCKTCMAIPFLELPSIEEPALPHLPSLDTLDESALSCMLCALLYWALGCSFRTGGWTKFGRITLPGGKVFHAKWSGSNNIAKVGMKAKHGMTTIDPSPAEPLIEDPVFVEPRAFLKDGDGSVVRPWLFGNWYASPMEDRQPLLVGLGVRLAATPYLEDAVGIVEKDSEPPWIRLPGTFIRVREDRDFEPQSPIPGRLRCDLQDSRLAITRIKGWIKGCDDHHPCAYEHSCISSPHSPLLPTRILDVGLSSSSTVRLIEPRGVRDHYIALSHCWGTSDRLTTLSNNIDAHKEGINISGLALTFRDAIFVSRELGVQYVWIDSLCIIQDDYQDWLREAPKMGEVYSAAYLTIAAASASDDSEGLFTTGDRRRSKPMISCDSIGTGRECLTWAAPTVLTSPRGSRVVTGYRQKRIFAHCDVEEDLGDEAERDPRRVYCTPEWMPASLKPKKATEQISGDERDVYVPTKDTQMYLVGRFGGKVDPFVNEPLNTRGWTVQERILSKRTLHFGSEELLWECQDFVVAEDGSMLEREYPNLNRLLESRRSNRWLQWYLKGTENDHVRAARQSWFRLVEDYCARALTKPADKLPALSGLAHAIAERSNDTYCAGTWMNDLLHGLNWEVEVVELRHQCDNPEHDRMLPPPKKSIPIYPERYRAPSWSWAAFDARVKFKPLQYGKEGGPEWIILANACDVVVHPRGEDKFGALEGGYLILKAPLHIVRPWPETVDGQSSNAKKRSIFTLDVQVESTTQGVRRGVANFDDRVVLPCFAVALSVSSALLLKPREDGPIFEGTVDSGGSGSTLWVPSFTRIGLVSFWGWAGGEWKWSLDPLPPSHRKISPPAKEKAHTSRRRRSSFYDDPIETDLADVYDDFRFLSGQRDSQELKLDGEHEEEWEEVSARYPRNELFDSYYERRATDAREDDTGILDDSSDSYHETRRVDTRGGDTQFPDDSSDRHHKTRTPNEREEDAEVLEFAGLRLRSDRNTDESTTDLLASKGREHNRRSSTASYESMCDRDDRWESRGRREESTGSLGYRVTRGYREESRGSLGYRERTKRCREGSKESRDKSRDSREHIGGYRERSRDHRGSGRDYHEESRDNSERRSSRDRSGDYYEDSRGYRAYNQYTMWDRLDAAYSQEEREFVSQLVGDANGSREKAEEALQRLADGSERVIVIY</sequence>
<feature type="compositionally biased region" description="Basic and acidic residues" evidence="1">
    <location>
        <begin position="1014"/>
        <end position="1030"/>
    </location>
</feature>
<reference evidence="3" key="1">
    <citation type="submission" date="2022-10" db="EMBL/GenBank/DDBJ databases">
        <title>Culturing micro-colonial fungi from biological soil crusts in the Mojave desert and describing Neophaeococcomyces mojavensis, and introducing the new genera and species Taxawa tesnikishii.</title>
        <authorList>
            <person name="Kurbessoian T."/>
            <person name="Stajich J.E."/>
        </authorList>
    </citation>
    <scope>NUCLEOTIDE SEQUENCE</scope>
    <source>
        <strain evidence="3">TK_41</strain>
    </source>
</reference>
<dbReference type="EMBL" id="JAPDRK010000025">
    <property type="protein sequence ID" value="KAJ9602675.1"/>
    <property type="molecule type" value="Genomic_DNA"/>
</dbReference>
<organism evidence="3 4">
    <name type="scientific">Cladophialophora chaetospira</name>
    <dbReference type="NCBI Taxonomy" id="386627"/>
    <lineage>
        <taxon>Eukaryota</taxon>
        <taxon>Fungi</taxon>
        <taxon>Dikarya</taxon>
        <taxon>Ascomycota</taxon>
        <taxon>Pezizomycotina</taxon>
        <taxon>Eurotiomycetes</taxon>
        <taxon>Chaetothyriomycetidae</taxon>
        <taxon>Chaetothyriales</taxon>
        <taxon>Herpotrichiellaceae</taxon>
        <taxon>Cladophialophora</taxon>
    </lineage>
</organism>
<gene>
    <name evidence="3" type="ORF">H2200_012869</name>
</gene>
<keyword evidence="4" id="KW-1185">Reference proteome</keyword>
<evidence type="ECO:0000256" key="1">
    <source>
        <dbReference type="SAM" id="MobiDB-lite"/>
    </source>
</evidence>
<feature type="domain" description="Heterokaryon incompatibility" evidence="2">
    <location>
        <begin position="271"/>
        <end position="378"/>
    </location>
</feature>
<feature type="compositionally biased region" description="Basic and acidic residues" evidence="1">
    <location>
        <begin position="1059"/>
        <end position="1116"/>
    </location>
</feature>
<feature type="compositionally biased region" description="Basic and acidic residues" evidence="1">
    <location>
        <begin position="933"/>
        <end position="945"/>
    </location>
</feature>
<proteinExistence type="predicted"/>
<feature type="region of interest" description="Disordered" evidence="1">
    <location>
        <begin position="923"/>
        <end position="1033"/>
    </location>
</feature>